<feature type="domain" description="HIT" evidence="4">
    <location>
        <begin position="5"/>
        <end position="112"/>
    </location>
</feature>
<feature type="active site" description="Tele-AMP-histidine intermediate" evidence="1">
    <location>
        <position position="99"/>
    </location>
</feature>
<dbReference type="Pfam" id="PF11969">
    <property type="entry name" value="DcpS_C"/>
    <property type="match status" value="1"/>
</dbReference>
<dbReference type="PROSITE" id="PS00892">
    <property type="entry name" value="HIT_1"/>
    <property type="match status" value="1"/>
</dbReference>
<dbReference type="Proteomes" id="UP000179153">
    <property type="component" value="Unassembled WGS sequence"/>
</dbReference>
<dbReference type="PRINTS" id="PR00332">
    <property type="entry name" value="HISTRIAD"/>
</dbReference>
<dbReference type="PANTHER" id="PTHR23089">
    <property type="entry name" value="HISTIDINE TRIAD HIT PROTEIN"/>
    <property type="match status" value="1"/>
</dbReference>
<dbReference type="AlphaFoldDB" id="A0A1G2HHR4"/>
<reference evidence="5 6" key="1">
    <citation type="journal article" date="2016" name="Nat. Commun.">
        <title>Thousands of microbial genomes shed light on interconnected biogeochemical processes in an aquifer system.</title>
        <authorList>
            <person name="Anantharaman K."/>
            <person name="Brown C.T."/>
            <person name="Hug L.A."/>
            <person name="Sharon I."/>
            <person name="Castelle C.J."/>
            <person name="Probst A.J."/>
            <person name="Thomas B.C."/>
            <person name="Singh A."/>
            <person name="Wilkins M.J."/>
            <person name="Karaoz U."/>
            <person name="Brodie E.L."/>
            <person name="Williams K.H."/>
            <person name="Hubbard S.S."/>
            <person name="Banfield J.F."/>
        </authorList>
    </citation>
    <scope>NUCLEOTIDE SEQUENCE [LARGE SCALE GENOMIC DNA]</scope>
</reference>
<dbReference type="GO" id="GO:0003824">
    <property type="term" value="F:catalytic activity"/>
    <property type="evidence" value="ECO:0007669"/>
    <property type="project" value="InterPro"/>
</dbReference>
<evidence type="ECO:0000313" key="6">
    <source>
        <dbReference type="Proteomes" id="UP000179153"/>
    </source>
</evidence>
<dbReference type="PROSITE" id="PS51084">
    <property type="entry name" value="HIT_2"/>
    <property type="match status" value="1"/>
</dbReference>
<dbReference type="InterPro" id="IPR036265">
    <property type="entry name" value="HIT-like_sf"/>
</dbReference>
<dbReference type="InterPro" id="IPR001310">
    <property type="entry name" value="Histidine_triad_HIT"/>
</dbReference>
<dbReference type="SUPFAM" id="SSF54197">
    <property type="entry name" value="HIT-like"/>
    <property type="match status" value="1"/>
</dbReference>
<evidence type="ECO:0000256" key="2">
    <source>
        <dbReference type="PIRSR" id="PIRSR601310-3"/>
    </source>
</evidence>
<evidence type="ECO:0000256" key="1">
    <source>
        <dbReference type="PIRSR" id="PIRSR601310-1"/>
    </source>
</evidence>
<evidence type="ECO:0000256" key="3">
    <source>
        <dbReference type="PROSITE-ProRule" id="PRU00464"/>
    </source>
</evidence>
<dbReference type="InterPro" id="IPR011146">
    <property type="entry name" value="HIT-like"/>
</dbReference>
<feature type="short sequence motif" description="Histidine triad motif" evidence="2 3">
    <location>
        <begin position="97"/>
        <end position="101"/>
    </location>
</feature>
<organism evidence="5 6">
    <name type="scientific">Candidatus Spechtbacteria bacterium RIFCSPLOWO2_01_FULL_46_10</name>
    <dbReference type="NCBI Taxonomy" id="1802163"/>
    <lineage>
        <taxon>Bacteria</taxon>
        <taxon>Candidatus Spechtiibacteriota</taxon>
    </lineage>
</organism>
<comment type="caution">
    <text evidence="5">The sequence shown here is derived from an EMBL/GenBank/DDBJ whole genome shotgun (WGS) entry which is preliminary data.</text>
</comment>
<dbReference type="EMBL" id="MHOI01000003">
    <property type="protein sequence ID" value="OGZ62025.1"/>
    <property type="molecule type" value="Genomic_DNA"/>
</dbReference>
<accession>A0A1G2HHR4</accession>
<dbReference type="STRING" id="1802163.A2932_00735"/>
<evidence type="ECO:0000259" key="4">
    <source>
        <dbReference type="PROSITE" id="PS51084"/>
    </source>
</evidence>
<proteinExistence type="predicted"/>
<sequence>MSQDIFDQIVNGEKDAEFLIENDDLVVFADINPQAPVHYLVVPRRHIDTVDHAKPQDAELLGKMVLAARDAAGKLGITGGYKLVFNVGNKGGQVVPHIHLHILGGWDQKQSKIL</sequence>
<gene>
    <name evidence="5" type="ORF">A2932_00735</name>
</gene>
<name>A0A1G2HHR4_9BACT</name>
<evidence type="ECO:0000313" key="5">
    <source>
        <dbReference type="EMBL" id="OGZ62025.1"/>
    </source>
</evidence>
<dbReference type="InterPro" id="IPR019808">
    <property type="entry name" value="Histidine_triad_CS"/>
</dbReference>
<dbReference type="Gene3D" id="3.30.428.10">
    <property type="entry name" value="HIT-like"/>
    <property type="match status" value="1"/>
</dbReference>
<protein>
    <recommendedName>
        <fullName evidence="4">HIT domain-containing protein</fullName>
    </recommendedName>
</protein>